<dbReference type="AlphaFoldDB" id="A0A6P2CFB8"/>
<dbReference type="SUPFAM" id="SSF46955">
    <property type="entry name" value="Putative DNA-binding domain"/>
    <property type="match status" value="1"/>
</dbReference>
<dbReference type="PANTHER" id="PTHR30204:SF93">
    <property type="entry name" value="HTH MERR-TYPE DOMAIN-CONTAINING PROTEIN"/>
    <property type="match status" value="1"/>
</dbReference>
<protein>
    <submittedName>
        <fullName evidence="4">MerR family transcriptional regulator</fullName>
    </submittedName>
</protein>
<dbReference type="GO" id="GO:0003677">
    <property type="term" value="F:DNA binding"/>
    <property type="evidence" value="ECO:0007669"/>
    <property type="project" value="UniProtKB-KW"/>
</dbReference>
<gene>
    <name evidence="4" type="ORF">DW322_06435</name>
</gene>
<dbReference type="GO" id="GO:0003700">
    <property type="term" value="F:DNA-binding transcription factor activity"/>
    <property type="evidence" value="ECO:0007669"/>
    <property type="project" value="InterPro"/>
</dbReference>
<name>A0A6P2CFB8_9NOCA</name>
<proteinExistence type="predicted"/>
<dbReference type="Pfam" id="PF13411">
    <property type="entry name" value="MerR_1"/>
    <property type="match status" value="1"/>
</dbReference>
<accession>A0A6P2CFB8</accession>
<dbReference type="PANTHER" id="PTHR30204">
    <property type="entry name" value="REDOX-CYCLING DRUG-SENSING TRANSCRIPTIONAL ACTIVATOR SOXR"/>
    <property type="match status" value="1"/>
</dbReference>
<evidence type="ECO:0000259" key="3">
    <source>
        <dbReference type="PROSITE" id="PS50937"/>
    </source>
</evidence>
<evidence type="ECO:0000256" key="1">
    <source>
        <dbReference type="ARBA" id="ARBA00023125"/>
    </source>
</evidence>
<dbReference type="InterPro" id="IPR047057">
    <property type="entry name" value="MerR_fam"/>
</dbReference>
<dbReference type="PRINTS" id="PR00040">
    <property type="entry name" value="HTHMERR"/>
</dbReference>
<organism evidence="4 5">
    <name type="scientific">Rhodococcus rhodnii</name>
    <dbReference type="NCBI Taxonomy" id="38312"/>
    <lineage>
        <taxon>Bacteria</taxon>
        <taxon>Bacillati</taxon>
        <taxon>Actinomycetota</taxon>
        <taxon>Actinomycetes</taxon>
        <taxon>Mycobacteriales</taxon>
        <taxon>Nocardiaceae</taxon>
        <taxon>Rhodococcus</taxon>
    </lineage>
</organism>
<evidence type="ECO:0000313" key="4">
    <source>
        <dbReference type="EMBL" id="TXG89916.1"/>
    </source>
</evidence>
<evidence type="ECO:0000313" key="5">
    <source>
        <dbReference type="Proteomes" id="UP000471120"/>
    </source>
</evidence>
<dbReference type="Proteomes" id="UP000471120">
    <property type="component" value="Unassembled WGS sequence"/>
</dbReference>
<feature type="coiled-coil region" evidence="2">
    <location>
        <begin position="87"/>
        <end position="114"/>
    </location>
</feature>
<comment type="caution">
    <text evidence="4">The sequence shown here is derived from an EMBL/GenBank/DDBJ whole genome shotgun (WGS) entry which is preliminary data.</text>
</comment>
<dbReference type="CDD" id="cd00592">
    <property type="entry name" value="HTH_MerR-like"/>
    <property type="match status" value="1"/>
</dbReference>
<dbReference type="PROSITE" id="PS50937">
    <property type="entry name" value="HTH_MERR_2"/>
    <property type="match status" value="1"/>
</dbReference>
<dbReference type="Gene3D" id="1.10.1660.10">
    <property type="match status" value="1"/>
</dbReference>
<dbReference type="InterPro" id="IPR000551">
    <property type="entry name" value="MerR-type_HTH_dom"/>
</dbReference>
<keyword evidence="1" id="KW-0238">DNA-binding</keyword>
<dbReference type="SMART" id="SM00422">
    <property type="entry name" value="HTH_MERR"/>
    <property type="match status" value="1"/>
</dbReference>
<feature type="domain" description="HTH merR-type" evidence="3">
    <location>
        <begin position="1"/>
        <end position="69"/>
    </location>
</feature>
<dbReference type="RefSeq" id="WP_010837691.1">
    <property type="nucleotide sequence ID" value="NZ_QRCM01000001.1"/>
</dbReference>
<keyword evidence="2" id="KW-0175">Coiled coil</keyword>
<reference evidence="4 5" key="1">
    <citation type="submission" date="2018-07" db="EMBL/GenBank/DDBJ databases">
        <title>Genome sequence of Rhodococcus rhodnii ATCC 35071 from Rhodnius prolixus.</title>
        <authorList>
            <person name="Patel V."/>
            <person name="Vogel K.J."/>
        </authorList>
    </citation>
    <scope>NUCLEOTIDE SEQUENCE [LARGE SCALE GENOMIC DNA]</scope>
    <source>
        <strain evidence="4 5">ATCC 35071</strain>
    </source>
</reference>
<sequence length="262" mass="28438">MRIGQMARAAGTTVRAVRHYHRLGLLGEPHRTSNGYRDYTIADLARLMRIRWLAAEGLPLDSVATVLGAADDADRDGDLRTDLLALTADTRRQIALLQRKLDSLQRLLDAVDQGRRPTALPRDLADAFDKQSVAATDPSAALALARERDLVEMLAISGEAPSDLFTWFAGALADPDSAATYRALLRRWGELEGRNPTERTDDIELLAHDLAGHLDGLIPGHADVDTAPSFPGFTLPDVVPDAAQRAVIERAITILAAGEQAR</sequence>
<dbReference type="EMBL" id="QRCM01000001">
    <property type="protein sequence ID" value="TXG89916.1"/>
    <property type="molecule type" value="Genomic_DNA"/>
</dbReference>
<dbReference type="InterPro" id="IPR009061">
    <property type="entry name" value="DNA-bd_dom_put_sf"/>
</dbReference>
<evidence type="ECO:0000256" key="2">
    <source>
        <dbReference type="SAM" id="Coils"/>
    </source>
</evidence>